<proteinExistence type="predicted"/>
<dbReference type="InterPro" id="IPR036397">
    <property type="entry name" value="RNaseH_sf"/>
</dbReference>
<organism evidence="3 4">
    <name type="scientific">Steinernema glaseri</name>
    <dbReference type="NCBI Taxonomy" id="37863"/>
    <lineage>
        <taxon>Eukaryota</taxon>
        <taxon>Metazoa</taxon>
        <taxon>Ecdysozoa</taxon>
        <taxon>Nematoda</taxon>
        <taxon>Chromadorea</taxon>
        <taxon>Rhabditida</taxon>
        <taxon>Tylenchina</taxon>
        <taxon>Panagrolaimomorpha</taxon>
        <taxon>Strongyloidoidea</taxon>
        <taxon>Steinernematidae</taxon>
        <taxon>Steinernema</taxon>
    </lineage>
</organism>
<dbReference type="GO" id="GO:0071040">
    <property type="term" value="P:nuclear polyadenylation-dependent antisense transcript catabolic process"/>
    <property type="evidence" value="ECO:0007669"/>
    <property type="project" value="TreeGrafter"/>
</dbReference>
<dbReference type="Gene3D" id="3.30.420.10">
    <property type="entry name" value="Ribonuclease H-like superfamily/Ribonuclease H"/>
    <property type="match status" value="1"/>
</dbReference>
<dbReference type="SUPFAM" id="SSF53098">
    <property type="entry name" value="Ribonuclease H-like"/>
    <property type="match status" value="1"/>
</dbReference>
<dbReference type="GO" id="GO:0005730">
    <property type="term" value="C:nucleolus"/>
    <property type="evidence" value="ECO:0007669"/>
    <property type="project" value="TreeGrafter"/>
</dbReference>
<dbReference type="InterPro" id="IPR002562">
    <property type="entry name" value="3'-5'_exonuclease_dom"/>
</dbReference>
<dbReference type="GO" id="GO:0071039">
    <property type="term" value="P:nuclear polyadenylation-dependent CUT catabolic process"/>
    <property type="evidence" value="ECO:0007669"/>
    <property type="project" value="TreeGrafter"/>
</dbReference>
<dbReference type="SMART" id="SM00474">
    <property type="entry name" value="35EXOc"/>
    <property type="match status" value="1"/>
</dbReference>
<evidence type="ECO:0000256" key="1">
    <source>
        <dbReference type="SAM" id="MobiDB-lite"/>
    </source>
</evidence>
<feature type="compositionally biased region" description="Basic residues" evidence="1">
    <location>
        <begin position="273"/>
        <end position="282"/>
    </location>
</feature>
<dbReference type="PANTHER" id="PTHR12124:SF47">
    <property type="entry name" value="EXOSOME COMPONENT 10"/>
    <property type="match status" value="1"/>
</dbReference>
<dbReference type="GO" id="GO:0000176">
    <property type="term" value="C:nuclear exosome (RNase complex)"/>
    <property type="evidence" value="ECO:0007669"/>
    <property type="project" value="TreeGrafter"/>
</dbReference>
<evidence type="ECO:0000259" key="2">
    <source>
        <dbReference type="SMART" id="SM00474"/>
    </source>
</evidence>
<dbReference type="GO" id="GO:0071036">
    <property type="term" value="P:nuclear polyadenylation-dependent snoRNA catabolic process"/>
    <property type="evidence" value="ECO:0007669"/>
    <property type="project" value="TreeGrafter"/>
</dbReference>
<feature type="region of interest" description="Disordered" evidence="1">
    <location>
        <begin position="259"/>
        <end position="293"/>
    </location>
</feature>
<dbReference type="GO" id="GO:0071035">
    <property type="term" value="P:nuclear polyadenylation-dependent rRNA catabolic process"/>
    <property type="evidence" value="ECO:0007669"/>
    <property type="project" value="TreeGrafter"/>
</dbReference>
<sequence>MFPAFNCTMQSNDQFNMFYKNFQWPTPNVAVYQFGTINNWRSAVPWNTGEPMSWGSKYLYPPTEVDPNKPRTFYVEEVKLILTEKDLVDLVMELNAQKEFAVDVEHWSRKTCLIQISTRSTDYVIDTLKLWRHMHLLSEPFKNPAIVKVFHAPTNDMIWLNRDFGLEVENLFDTQTAMANLRGQFQGLGLKSLVLTLCGICLDKEHQKSNWMIRPLPKEMLDYAAQDTHYLLFCYDELRNRLIKNGKLEVVLKGSEKIAAKREKSSKTANQQAKKKTRKPHGKAGCPVQLPGS</sequence>
<dbReference type="GO" id="GO:0000467">
    <property type="term" value="P:exonucleolytic trimming to generate mature 3'-end of 5.8S rRNA from tricistronic rRNA transcript (SSU-rRNA, 5.8S rRNA, LSU-rRNA)"/>
    <property type="evidence" value="ECO:0007669"/>
    <property type="project" value="InterPro"/>
</dbReference>
<feature type="domain" description="3'-5' exonuclease" evidence="2">
    <location>
        <begin position="78"/>
        <end position="243"/>
    </location>
</feature>
<dbReference type="InterPro" id="IPR045092">
    <property type="entry name" value="Rrp6-like"/>
</dbReference>
<evidence type="ECO:0000313" key="4">
    <source>
        <dbReference type="WBParaSite" id="L893_g30757.t1"/>
    </source>
</evidence>
<dbReference type="InterPro" id="IPR012337">
    <property type="entry name" value="RNaseH-like_sf"/>
</dbReference>
<protein>
    <submittedName>
        <fullName evidence="4">3'-5' exonuclease domain-containing protein</fullName>
    </submittedName>
</protein>
<accession>A0A1I7ZXH2</accession>
<dbReference type="Pfam" id="PF01612">
    <property type="entry name" value="DNA_pol_A_exo1"/>
    <property type="match status" value="1"/>
</dbReference>
<evidence type="ECO:0000313" key="3">
    <source>
        <dbReference type="Proteomes" id="UP000095287"/>
    </source>
</evidence>
<dbReference type="GO" id="GO:0071044">
    <property type="term" value="P:histone mRNA catabolic process"/>
    <property type="evidence" value="ECO:0007669"/>
    <property type="project" value="TreeGrafter"/>
</dbReference>
<dbReference type="GO" id="GO:0071037">
    <property type="term" value="P:nuclear polyadenylation-dependent snRNA catabolic process"/>
    <property type="evidence" value="ECO:0007669"/>
    <property type="project" value="TreeGrafter"/>
</dbReference>
<dbReference type="Proteomes" id="UP000095287">
    <property type="component" value="Unplaced"/>
</dbReference>
<reference evidence="4" key="1">
    <citation type="submission" date="2016-11" db="UniProtKB">
        <authorList>
            <consortium name="WormBaseParasite"/>
        </authorList>
    </citation>
    <scope>IDENTIFICATION</scope>
</reference>
<dbReference type="GO" id="GO:0071038">
    <property type="term" value="P:TRAMP-dependent tRNA surveillance pathway"/>
    <property type="evidence" value="ECO:0007669"/>
    <property type="project" value="TreeGrafter"/>
</dbReference>
<keyword evidence="3" id="KW-1185">Reference proteome</keyword>
<dbReference type="AlphaFoldDB" id="A0A1I7ZXH2"/>
<dbReference type="WBParaSite" id="L893_g30757.t1">
    <property type="protein sequence ID" value="L893_g30757.t1"/>
    <property type="gene ID" value="L893_g30757"/>
</dbReference>
<name>A0A1I7ZXH2_9BILA</name>
<dbReference type="GO" id="GO:0003727">
    <property type="term" value="F:single-stranded RNA binding"/>
    <property type="evidence" value="ECO:0007669"/>
    <property type="project" value="TreeGrafter"/>
</dbReference>
<dbReference type="GO" id="GO:0071051">
    <property type="term" value="P:poly(A)-dependent snoRNA 3'-end processing"/>
    <property type="evidence" value="ECO:0007669"/>
    <property type="project" value="TreeGrafter"/>
</dbReference>
<dbReference type="GO" id="GO:0000175">
    <property type="term" value="F:3'-5'-RNA exonuclease activity"/>
    <property type="evidence" value="ECO:0007669"/>
    <property type="project" value="InterPro"/>
</dbReference>
<dbReference type="PANTHER" id="PTHR12124">
    <property type="entry name" value="POLYMYOSITIS/SCLERODERMA AUTOANTIGEN-RELATED"/>
    <property type="match status" value="1"/>
</dbReference>